<gene>
    <name evidence="1" type="ORF">CERSUDRAFT_118255</name>
</gene>
<dbReference type="HOGENOM" id="CLU_1081821_0_0_1"/>
<reference evidence="1 2" key="1">
    <citation type="journal article" date="2012" name="Proc. Natl. Acad. Sci. U.S.A.">
        <title>Comparative genomics of Ceriporiopsis subvermispora and Phanerochaete chrysosporium provide insight into selective ligninolysis.</title>
        <authorList>
            <person name="Fernandez-Fueyo E."/>
            <person name="Ruiz-Duenas F.J."/>
            <person name="Ferreira P."/>
            <person name="Floudas D."/>
            <person name="Hibbett D.S."/>
            <person name="Canessa P."/>
            <person name="Larrondo L.F."/>
            <person name="James T.Y."/>
            <person name="Seelenfreund D."/>
            <person name="Lobos S."/>
            <person name="Polanco R."/>
            <person name="Tello M."/>
            <person name="Honda Y."/>
            <person name="Watanabe T."/>
            <person name="Watanabe T."/>
            <person name="Ryu J.S."/>
            <person name="Kubicek C.P."/>
            <person name="Schmoll M."/>
            <person name="Gaskell J."/>
            <person name="Hammel K.E."/>
            <person name="St John F.J."/>
            <person name="Vanden Wymelenberg A."/>
            <person name="Sabat G."/>
            <person name="Splinter BonDurant S."/>
            <person name="Syed K."/>
            <person name="Yadav J.S."/>
            <person name="Doddapaneni H."/>
            <person name="Subramanian V."/>
            <person name="Lavin J.L."/>
            <person name="Oguiza J.A."/>
            <person name="Perez G."/>
            <person name="Pisabarro A.G."/>
            <person name="Ramirez L."/>
            <person name="Santoyo F."/>
            <person name="Master E."/>
            <person name="Coutinho P.M."/>
            <person name="Henrissat B."/>
            <person name="Lombard V."/>
            <person name="Magnuson J.K."/>
            <person name="Kuees U."/>
            <person name="Hori C."/>
            <person name="Igarashi K."/>
            <person name="Samejima M."/>
            <person name="Held B.W."/>
            <person name="Barry K.W."/>
            <person name="LaButti K.M."/>
            <person name="Lapidus A."/>
            <person name="Lindquist E.A."/>
            <person name="Lucas S.M."/>
            <person name="Riley R."/>
            <person name="Salamov A.A."/>
            <person name="Hoffmeister D."/>
            <person name="Schwenk D."/>
            <person name="Hadar Y."/>
            <person name="Yarden O."/>
            <person name="de Vries R.P."/>
            <person name="Wiebenga A."/>
            <person name="Stenlid J."/>
            <person name="Eastwood D."/>
            <person name="Grigoriev I.V."/>
            <person name="Berka R.M."/>
            <person name="Blanchette R.A."/>
            <person name="Kersten P."/>
            <person name="Martinez A.T."/>
            <person name="Vicuna R."/>
            <person name="Cullen D."/>
        </authorList>
    </citation>
    <scope>NUCLEOTIDE SEQUENCE [LARGE SCALE GENOMIC DNA]</scope>
    <source>
        <strain evidence="1 2">B</strain>
    </source>
</reference>
<accession>M2R4R3</accession>
<dbReference type="Proteomes" id="UP000016930">
    <property type="component" value="Unassembled WGS sequence"/>
</dbReference>
<evidence type="ECO:0000313" key="1">
    <source>
        <dbReference type="EMBL" id="EMD33202.1"/>
    </source>
</evidence>
<sequence>MSSSLYHPCPAPAGNTMSTDVVIKNYLIPIPALDHRELSSLEMFHIFRDGVSSDDNVVVKSLQDCHHLFVRNPYVLNGHTQKYFRIPQFHSLQLELDPDVLSYLLRCTSQDVPDDMGTYQGLRVTTSGLVVRHMSFSEFPLGDLFCFALWIRQTIVAPLDKDPAAMQLSLISCWFMNLHDLLCFLRELQFDLLVAWNIQLKEPLEAICQHANTIKTSKSADTSGIRTCLYFSASSAILASSPCHWHYNPLSPPTDIS</sequence>
<organism evidence="1 2">
    <name type="scientific">Ceriporiopsis subvermispora (strain B)</name>
    <name type="common">White-rot fungus</name>
    <name type="synonym">Gelatoporia subvermispora</name>
    <dbReference type="NCBI Taxonomy" id="914234"/>
    <lineage>
        <taxon>Eukaryota</taxon>
        <taxon>Fungi</taxon>
        <taxon>Dikarya</taxon>
        <taxon>Basidiomycota</taxon>
        <taxon>Agaricomycotina</taxon>
        <taxon>Agaricomycetes</taxon>
        <taxon>Polyporales</taxon>
        <taxon>Gelatoporiaceae</taxon>
        <taxon>Gelatoporia</taxon>
    </lineage>
</organism>
<name>M2R4R3_CERS8</name>
<keyword evidence="2" id="KW-1185">Reference proteome</keyword>
<protein>
    <submittedName>
        <fullName evidence="1">Uncharacterized protein</fullName>
    </submittedName>
</protein>
<proteinExistence type="predicted"/>
<dbReference type="AlphaFoldDB" id="M2R4R3"/>
<dbReference type="EMBL" id="KB445807">
    <property type="protein sequence ID" value="EMD33202.1"/>
    <property type="molecule type" value="Genomic_DNA"/>
</dbReference>
<evidence type="ECO:0000313" key="2">
    <source>
        <dbReference type="Proteomes" id="UP000016930"/>
    </source>
</evidence>